<evidence type="ECO:0000256" key="4">
    <source>
        <dbReference type="ARBA" id="ARBA00023172"/>
    </source>
</evidence>
<sequence>MLTAVLIVSGLAVLLSAVTLVRVLLIPGQSVDVRRIEALRQDVLEQLRAARGETSESIQSSIKNLSELLAGMQTQAAAAENQRFTQMSGQLSLRQDALQKSVNSLVTTLDKRMADFAVQNELKLEGMRAMMESRLSAMREDNARQLDRMRQTVDEKLEKTLTERVGQSFKLVNERLEQVYKGLGEMQTIAAGVGDLKKVLSNVKTRGVLGEVQLGAILQEILPPEQYAANVATRPGSANVVEYAIRLPGADTGTVWLPVDAKFPADAYARLCDAYDTGDKALIAQAGTELEQRVKLFAKDIHDKYIEPPQTTEFGVMFLPFEGLYAEVVRRGLLETLQRTYKVTVAGPATMAALLNSLQMGFRTLAIQKRSGEVWQVLGAVKTEFEKFAGVLANTQQRLEQANHELDQLVGVRTRQIRRKLKDVAALPDVQSRAQMDDTPAESE</sequence>
<organism evidence="6 7">
    <name type="scientific">Ethanoligenens harbinense (strain DSM 18485 / JCM 12961 / CGMCC 1.5033 / YUAN-3)</name>
    <dbReference type="NCBI Taxonomy" id="663278"/>
    <lineage>
        <taxon>Bacteria</taxon>
        <taxon>Bacillati</taxon>
        <taxon>Bacillota</taxon>
        <taxon>Clostridia</taxon>
        <taxon>Eubacteriales</taxon>
        <taxon>Oscillospiraceae</taxon>
        <taxon>Ethanoligenens</taxon>
    </lineage>
</organism>
<protein>
    <recommendedName>
        <fullName evidence="8">DNA recombination protein RmuC</fullName>
    </recommendedName>
</protein>
<evidence type="ECO:0000256" key="3">
    <source>
        <dbReference type="ARBA" id="ARBA00023054"/>
    </source>
</evidence>
<dbReference type="Pfam" id="PF02646">
    <property type="entry name" value="RmuC"/>
    <property type="match status" value="1"/>
</dbReference>
<dbReference type="Gene3D" id="1.20.120.20">
    <property type="entry name" value="Apolipoprotein"/>
    <property type="match status" value="1"/>
</dbReference>
<dbReference type="Proteomes" id="UP000001551">
    <property type="component" value="Chromosome"/>
</dbReference>
<evidence type="ECO:0000313" key="6">
    <source>
        <dbReference type="EMBL" id="ADU27646.1"/>
    </source>
</evidence>
<reference evidence="6 7" key="1">
    <citation type="submission" date="2010-12" db="EMBL/GenBank/DDBJ databases">
        <title>Complete sequence of Ethanoligenens harbinense YUAN-3.</title>
        <authorList>
            <person name="Lucas S."/>
            <person name="Copeland A."/>
            <person name="Lapidus A."/>
            <person name="Cheng J.-F."/>
            <person name="Bruce D."/>
            <person name="Goodwin L."/>
            <person name="Pitluck S."/>
            <person name="Chertkov O."/>
            <person name="Misra M."/>
            <person name="Detter J.C."/>
            <person name="Han C."/>
            <person name="Tapia R."/>
            <person name="Land M."/>
            <person name="Hauser L."/>
            <person name="Jeffries C."/>
            <person name="Kyrpides N."/>
            <person name="Ivanova N."/>
            <person name="Mikhailova N."/>
            <person name="Wang A."/>
            <person name="Mouttaki H."/>
            <person name="He Z."/>
            <person name="Zhou J."/>
            <person name="Hemme C.L."/>
            <person name="Woyke T."/>
        </authorList>
    </citation>
    <scope>NUCLEOTIDE SEQUENCE [LARGE SCALE GENOMIC DNA]</scope>
    <source>
        <strain evidence="7">DSM 18485 / JCM 12961 / CGMCC 1.5033 / YUAN-3</strain>
    </source>
</reference>
<dbReference type="InterPro" id="IPR003798">
    <property type="entry name" value="DNA_recombination_RmuC"/>
</dbReference>
<comment type="similarity">
    <text evidence="2">Belongs to the RmuC family.</text>
</comment>
<dbReference type="HOGENOM" id="CLU_020365_1_1_9"/>
<evidence type="ECO:0000256" key="5">
    <source>
        <dbReference type="SAM" id="Coils"/>
    </source>
</evidence>
<dbReference type="GO" id="GO:0006310">
    <property type="term" value="P:DNA recombination"/>
    <property type="evidence" value="ECO:0007669"/>
    <property type="project" value="UniProtKB-KW"/>
</dbReference>
<dbReference type="RefSeq" id="WP_013485994.1">
    <property type="nucleotide sequence ID" value="NC_014828.1"/>
</dbReference>
<dbReference type="AlphaFoldDB" id="E6U3P6"/>
<dbReference type="eggNOG" id="COG1322">
    <property type="taxonomic scope" value="Bacteria"/>
</dbReference>
<comment type="function">
    <text evidence="1">Involved in DNA recombination.</text>
</comment>
<keyword evidence="3 5" id="KW-0175">Coiled coil</keyword>
<dbReference type="PANTHER" id="PTHR30563">
    <property type="entry name" value="DNA RECOMBINATION PROTEIN RMUC"/>
    <property type="match status" value="1"/>
</dbReference>
<feature type="coiled-coil region" evidence="5">
    <location>
        <begin position="33"/>
        <end position="82"/>
    </location>
</feature>
<name>E6U3P6_ETHHY</name>
<dbReference type="EMBL" id="CP002400">
    <property type="protein sequence ID" value="ADU27646.1"/>
    <property type="molecule type" value="Genomic_DNA"/>
</dbReference>
<accession>E6U3P6</accession>
<gene>
    <name evidence="6" type="ordered locus">Ethha_2129</name>
</gene>
<dbReference type="KEGG" id="eha:Ethha_2129"/>
<evidence type="ECO:0008006" key="8">
    <source>
        <dbReference type="Google" id="ProtNLM"/>
    </source>
</evidence>
<keyword evidence="7" id="KW-1185">Reference proteome</keyword>
<keyword evidence="4" id="KW-0233">DNA recombination</keyword>
<proteinExistence type="inferred from homology"/>
<dbReference type="PANTHER" id="PTHR30563:SF0">
    <property type="entry name" value="DNA RECOMBINATION PROTEIN RMUC"/>
    <property type="match status" value="1"/>
</dbReference>
<evidence type="ECO:0000256" key="2">
    <source>
        <dbReference type="ARBA" id="ARBA00009840"/>
    </source>
</evidence>
<dbReference type="SUPFAM" id="SSF58113">
    <property type="entry name" value="Apolipoprotein A-I"/>
    <property type="match status" value="1"/>
</dbReference>
<evidence type="ECO:0000313" key="7">
    <source>
        <dbReference type="Proteomes" id="UP000001551"/>
    </source>
</evidence>
<evidence type="ECO:0000256" key="1">
    <source>
        <dbReference type="ARBA" id="ARBA00003416"/>
    </source>
</evidence>